<dbReference type="EC" id="2.7.7.87" evidence="3"/>
<evidence type="ECO:0000256" key="4">
    <source>
        <dbReference type="ARBA" id="ARBA00022490"/>
    </source>
</evidence>
<organism evidence="13 14">
    <name type="scientific">Paenibacillus forsythiae</name>
    <dbReference type="NCBI Taxonomy" id="365616"/>
    <lineage>
        <taxon>Bacteria</taxon>
        <taxon>Bacillati</taxon>
        <taxon>Bacillota</taxon>
        <taxon>Bacilli</taxon>
        <taxon>Bacillales</taxon>
        <taxon>Paenibacillaceae</taxon>
        <taxon>Paenibacillus</taxon>
    </lineage>
</organism>
<dbReference type="RefSeq" id="WP_025697807.1">
    <property type="nucleotide sequence ID" value="NZ_JAUSUY010000012.1"/>
</dbReference>
<dbReference type="GO" id="GO:0061710">
    <property type="term" value="F:L-threonylcarbamoyladenylate synthase"/>
    <property type="evidence" value="ECO:0007669"/>
    <property type="project" value="UniProtKB-EC"/>
</dbReference>
<evidence type="ECO:0000256" key="10">
    <source>
        <dbReference type="ARBA" id="ARBA00029774"/>
    </source>
</evidence>
<evidence type="ECO:0000256" key="11">
    <source>
        <dbReference type="ARBA" id="ARBA00048366"/>
    </source>
</evidence>
<dbReference type="InterPro" id="IPR050156">
    <property type="entry name" value="TC-AMP_synthase_SUA5"/>
</dbReference>
<evidence type="ECO:0000256" key="2">
    <source>
        <dbReference type="ARBA" id="ARBA00007663"/>
    </source>
</evidence>
<reference evidence="13 14" key="1">
    <citation type="submission" date="2023-07" db="EMBL/GenBank/DDBJ databases">
        <title>Genomic Encyclopedia of Type Strains, Phase IV (KMG-IV): sequencing the most valuable type-strain genomes for metagenomic binning, comparative biology and taxonomic classification.</title>
        <authorList>
            <person name="Goeker M."/>
        </authorList>
    </citation>
    <scope>NUCLEOTIDE SEQUENCE [LARGE SCALE GENOMIC DNA]</scope>
    <source>
        <strain evidence="13 14">T98</strain>
    </source>
</reference>
<comment type="caution">
    <text evidence="13">The sequence shown here is derived from an EMBL/GenBank/DDBJ whole genome shotgun (WGS) entry which is preliminary data.</text>
</comment>
<evidence type="ECO:0000313" key="14">
    <source>
        <dbReference type="Proteomes" id="UP001248709"/>
    </source>
</evidence>
<comment type="subcellular location">
    <subcellularLocation>
        <location evidence="1">Cytoplasm</location>
    </subcellularLocation>
</comment>
<dbReference type="InterPro" id="IPR017945">
    <property type="entry name" value="DHBP_synth_RibB-like_a/b_dom"/>
</dbReference>
<keyword evidence="7 13" id="KW-0548">Nucleotidyltransferase</keyword>
<dbReference type="EMBL" id="JAUSUY010000012">
    <property type="protein sequence ID" value="MDT3427397.1"/>
    <property type="molecule type" value="Genomic_DNA"/>
</dbReference>
<evidence type="ECO:0000256" key="5">
    <source>
        <dbReference type="ARBA" id="ARBA00022679"/>
    </source>
</evidence>
<sequence length="239" mass="25858">MERHPVEEKLEKFRVDELPGETEVAQNEKLLEANEHNFALAAQCVSEGGVIIAPSDTNLALTLNPWADEAIERAFAIKNRPATSALTLFFLNPNDWKEYGAAADPGLVQAFVDAYWPGPLNIVLPKKANVPDTMVRGGSTIAMGCLSNPVWRGMMRHLDIPVTMTSANLSGQADGVLVDMNLALNQVGSKVDYILEGGAQGTTKSSTIIDLSGEPRVLRYGDITVAQLNQIAPVFKEIS</sequence>
<dbReference type="InterPro" id="IPR006070">
    <property type="entry name" value="Sua5-like_dom"/>
</dbReference>
<keyword evidence="4" id="KW-0963">Cytoplasm</keyword>
<keyword evidence="9" id="KW-0067">ATP-binding</keyword>
<evidence type="ECO:0000256" key="8">
    <source>
        <dbReference type="ARBA" id="ARBA00022741"/>
    </source>
</evidence>
<proteinExistence type="inferred from homology"/>
<dbReference type="SUPFAM" id="SSF55821">
    <property type="entry name" value="YrdC/RibB"/>
    <property type="match status" value="1"/>
</dbReference>
<feature type="domain" description="YrdC-like" evidence="12">
    <location>
        <begin position="35"/>
        <end position="223"/>
    </location>
</feature>
<dbReference type="Gene3D" id="3.90.870.10">
    <property type="entry name" value="DHBP synthase"/>
    <property type="match status" value="1"/>
</dbReference>
<keyword evidence="6" id="KW-0819">tRNA processing</keyword>
<keyword evidence="5 13" id="KW-0808">Transferase</keyword>
<comment type="catalytic activity">
    <reaction evidence="11">
        <text>L-threonine + hydrogencarbonate + ATP = L-threonylcarbamoyladenylate + diphosphate + H2O</text>
        <dbReference type="Rhea" id="RHEA:36407"/>
        <dbReference type="ChEBI" id="CHEBI:15377"/>
        <dbReference type="ChEBI" id="CHEBI:17544"/>
        <dbReference type="ChEBI" id="CHEBI:30616"/>
        <dbReference type="ChEBI" id="CHEBI:33019"/>
        <dbReference type="ChEBI" id="CHEBI:57926"/>
        <dbReference type="ChEBI" id="CHEBI:73682"/>
        <dbReference type="EC" id="2.7.7.87"/>
    </reaction>
</comment>
<evidence type="ECO:0000259" key="12">
    <source>
        <dbReference type="PROSITE" id="PS51163"/>
    </source>
</evidence>
<protein>
    <recommendedName>
        <fullName evidence="10">L-threonylcarbamoyladenylate synthase</fullName>
        <ecNumber evidence="3">2.7.7.87</ecNumber>
    </recommendedName>
    <alternativeName>
        <fullName evidence="10">L-threonylcarbamoyladenylate synthase</fullName>
    </alternativeName>
</protein>
<keyword evidence="8" id="KW-0547">Nucleotide-binding</keyword>
<dbReference type="PANTHER" id="PTHR17490">
    <property type="entry name" value="SUA5"/>
    <property type="match status" value="1"/>
</dbReference>
<evidence type="ECO:0000313" key="13">
    <source>
        <dbReference type="EMBL" id="MDT3427397.1"/>
    </source>
</evidence>
<evidence type="ECO:0000256" key="7">
    <source>
        <dbReference type="ARBA" id="ARBA00022695"/>
    </source>
</evidence>
<accession>A0ABU3HBI7</accession>
<dbReference type="Proteomes" id="UP001248709">
    <property type="component" value="Unassembled WGS sequence"/>
</dbReference>
<evidence type="ECO:0000256" key="3">
    <source>
        <dbReference type="ARBA" id="ARBA00012584"/>
    </source>
</evidence>
<dbReference type="Pfam" id="PF01300">
    <property type="entry name" value="Sua5_yciO_yrdC"/>
    <property type="match status" value="1"/>
</dbReference>
<keyword evidence="14" id="KW-1185">Reference proteome</keyword>
<dbReference type="PROSITE" id="PS51163">
    <property type="entry name" value="YRDC"/>
    <property type="match status" value="1"/>
</dbReference>
<evidence type="ECO:0000256" key="1">
    <source>
        <dbReference type="ARBA" id="ARBA00004496"/>
    </source>
</evidence>
<evidence type="ECO:0000256" key="9">
    <source>
        <dbReference type="ARBA" id="ARBA00022840"/>
    </source>
</evidence>
<comment type="similarity">
    <text evidence="2">Belongs to the SUA5 family.</text>
</comment>
<gene>
    <name evidence="13" type="ORF">J2Z22_002960</name>
</gene>
<evidence type="ECO:0000256" key="6">
    <source>
        <dbReference type="ARBA" id="ARBA00022694"/>
    </source>
</evidence>
<name>A0ABU3HBI7_9BACL</name>
<dbReference type="PANTHER" id="PTHR17490:SF16">
    <property type="entry name" value="THREONYLCARBAMOYL-AMP SYNTHASE"/>
    <property type="match status" value="1"/>
</dbReference>